<evidence type="ECO:0000313" key="1">
    <source>
        <dbReference type="EMBL" id="RWX46961.1"/>
    </source>
</evidence>
<organism evidence="1 2">
    <name type="scientific">Candidatus Electrothrix aarhusensis</name>
    <dbReference type="NCBI Taxonomy" id="1859131"/>
    <lineage>
        <taxon>Bacteria</taxon>
        <taxon>Pseudomonadati</taxon>
        <taxon>Thermodesulfobacteriota</taxon>
        <taxon>Desulfobulbia</taxon>
        <taxon>Desulfobulbales</taxon>
        <taxon>Desulfobulbaceae</taxon>
        <taxon>Candidatus Electrothrix</taxon>
    </lineage>
</organism>
<dbReference type="EMBL" id="MTKO01000046">
    <property type="protein sequence ID" value="RWX46961.1"/>
    <property type="molecule type" value="Genomic_DNA"/>
</dbReference>
<dbReference type="Proteomes" id="UP000287853">
    <property type="component" value="Unassembled WGS sequence"/>
</dbReference>
<dbReference type="AlphaFoldDB" id="A0A444J1D3"/>
<sequence length="334" mass="38970">MDKAILIDTNVYKKISKNTNGIHDVILSQLQDIPDNCYLASTLFGFCEYIGYKIPKVNIPKKLSDISPSKSDLTQYASSYQQINNTSVIDYALCVRNLAATEYSKLITKQVFNERVKVEKEYQSPTFKKGQFYEALFESYSSKRSSNIISDLIDLLSVDYQHRYPYYPKGIDQEIRVLNKTGALAEYFTEKRNVVLIRSFKSSWIDRTITREEKELSPSVRDTIDQAMKQLKNDSDRFDLELLYFFLFGHYLNNKYNPVVIYTQDQKKQVIGRSVVVWAIMKDIFNSFEKQGVELIVQLLSEYRFVDDDGNIVDRLTGREFANYLFINKIIKMK</sequence>
<protein>
    <submittedName>
        <fullName evidence="1">Uncharacterized protein</fullName>
    </submittedName>
</protein>
<evidence type="ECO:0000313" key="2">
    <source>
        <dbReference type="Proteomes" id="UP000287853"/>
    </source>
</evidence>
<accession>A0A444J1D3</accession>
<gene>
    <name evidence="1" type="ORF">H206_03763</name>
</gene>
<keyword evidence="2" id="KW-1185">Reference proteome</keyword>
<proteinExistence type="predicted"/>
<reference evidence="1 2" key="1">
    <citation type="submission" date="2017-01" db="EMBL/GenBank/DDBJ databases">
        <title>The cable genome- insights into the physiology and evolution of filamentous bacteria capable of sulfide oxidation via long distance electron transfer.</title>
        <authorList>
            <person name="Schreiber L."/>
            <person name="Bjerg J.T."/>
            <person name="Boggild A."/>
            <person name="Van De Vossenberg J."/>
            <person name="Meysman F."/>
            <person name="Nielsen L.P."/>
            <person name="Schramm A."/>
            <person name="Kjeldsen K.U."/>
        </authorList>
    </citation>
    <scope>NUCLEOTIDE SEQUENCE [LARGE SCALE GENOMIC DNA]</scope>
    <source>
        <strain evidence="1">MCF</strain>
    </source>
</reference>
<name>A0A444J1D3_9BACT</name>
<comment type="caution">
    <text evidence="1">The sequence shown here is derived from an EMBL/GenBank/DDBJ whole genome shotgun (WGS) entry which is preliminary data.</text>
</comment>